<feature type="region of interest" description="Disordered" evidence="1">
    <location>
        <begin position="77"/>
        <end position="101"/>
    </location>
</feature>
<protein>
    <submittedName>
        <fullName evidence="2">Inositol 1,4,5-trisphosphate receptor-interacting protein-like 1</fullName>
    </submittedName>
</protein>
<feature type="compositionally biased region" description="Acidic residues" evidence="1">
    <location>
        <begin position="85"/>
        <end position="99"/>
    </location>
</feature>
<keyword evidence="3" id="KW-1185">Reference proteome</keyword>
<dbReference type="Proteomes" id="UP001623348">
    <property type="component" value="Unassembled WGS sequence"/>
</dbReference>
<organism evidence="2 3">
    <name type="scientific">Grus japonensis</name>
    <name type="common">Japanese crane</name>
    <name type="synonym">Red-crowned crane</name>
    <dbReference type="NCBI Taxonomy" id="30415"/>
    <lineage>
        <taxon>Eukaryota</taxon>
        <taxon>Metazoa</taxon>
        <taxon>Chordata</taxon>
        <taxon>Craniata</taxon>
        <taxon>Vertebrata</taxon>
        <taxon>Euteleostomi</taxon>
        <taxon>Archelosauria</taxon>
        <taxon>Archosauria</taxon>
        <taxon>Dinosauria</taxon>
        <taxon>Saurischia</taxon>
        <taxon>Theropoda</taxon>
        <taxon>Coelurosauria</taxon>
        <taxon>Aves</taxon>
        <taxon>Neognathae</taxon>
        <taxon>Neoaves</taxon>
        <taxon>Gruiformes</taxon>
        <taxon>Gruidae</taxon>
        <taxon>Grus</taxon>
    </lineage>
</organism>
<comment type="caution">
    <text evidence="2">The sequence shown here is derived from an EMBL/GenBank/DDBJ whole genome shotgun (WGS) entry which is preliminary data.</text>
</comment>
<name>A0ABC9WTP9_GRUJA</name>
<sequence>MDDDPSDPTQGINRAPTGQRLAWFSSEQGACGGKPSLWIGTLSTGTSWDRVSSPYRSHGPACWVLLAGQGMKLASGSCSEQDSFSSEEQEEDNEQEEKDLSDARNIVRSLAVSTPSPTQGLPDTCKVLKELVSDLLGVCRMLCKRAFMLQLYPAIGMDGTYEAWSVHKSSMVCYLLVFLQQPPGHSFSLELDLVPPTHPLHMLLLGCGENRGLGPAAGETIPAASASVAPLPAASAALPPVLQGPADEPLQDEDLH</sequence>
<evidence type="ECO:0000256" key="1">
    <source>
        <dbReference type="SAM" id="MobiDB-lite"/>
    </source>
</evidence>
<gene>
    <name evidence="2" type="ORF">GRJ2_001345400</name>
</gene>
<accession>A0ABC9WTP9</accession>
<dbReference type="EMBL" id="BAAFJT010000004">
    <property type="protein sequence ID" value="GAB0188801.1"/>
    <property type="molecule type" value="Genomic_DNA"/>
</dbReference>
<proteinExistence type="predicted"/>
<evidence type="ECO:0000313" key="3">
    <source>
        <dbReference type="Proteomes" id="UP001623348"/>
    </source>
</evidence>
<evidence type="ECO:0000313" key="2">
    <source>
        <dbReference type="EMBL" id="GAB0188801.1"/>
    </source>
</evidence>
<reference evidence="2 3" key="1">
    <citation type="submission" date="2024-06" db="EMBL/GenBank/DDBJ databases">
        <title>The draft genome of Grus japonensis, version 3.</title>
        <authorList>
            <person name="Nabeshima K."/>
            <person name="Suzuki S."/>
            <person name="Onuma M."/>
        </authorList>
    </citation>
    <scope>NUCLEOTIDE SEQUENCE [LARGE SCALE GENOMIC DNA]</scope>
    <source>
        <strain evidence="2 3">451A</strain>
    </source>
</reference>
<dbReference type="AlphaFoldDB" id="A0ABC9WTP9"/>